<organism evidence="1 2">
    <name type="scientific">Kuenenia stuttgartiensis</name>
    <dbReference type="NCBI Taxonomy" id="174633"/>
    <lineage>
        <taxon>Bacteria</taxon>
        <taxon>Pseudomonadati</taxon>
        <taxon>Planctomycetota</taxon>
        <taxon>Candidatus Brocadiia</taxon>
        <taxon>Candidatus Brocadiales</taxon>
        <taxon>Candidatus Brocadiaceae</taxon>
        <taxon>Candidatus Kuenenia</taxon>
    </lineage>
</organism>
<gene>
    <name evidence="1" type="ORF">KsCSTR_21670</name>
</gene>
<evidence type="ECO:0000313" key="2">
    <source>
        <dbReference type="Proteomes" id="UP000501926"/>
    </source>
</evidence>
<evidence type="ECO:0000313" key="1">
    <source>
        <dbReference type="EMBL" id="QII11546.1"/>
    </source>
</evidence>
<dbReference type="Proteomes" id="UP000501926">
    <property type="component" value="Chromosome"/>
</dbReference>
<name>A0A6G7GPS3_KUEST</name>
<protein>
    <submittedName>
        <fullName evidence="1">Uncharacterized protein</fullName>
    </submittedName>
</protein>
<sequence length="49" mass="6095">MRLPLQAFLASVTHRWWLLMRDVSLTKQKQEPIRLYLKEFFISHHNFMH</sequence>
<dbReference type="AlphaFoldDB" id="A0A6G7GPS3"/>
<proteinExistence type="predicted"/>
<accession>A0A6G7GPS3</accession>
<dbReference type="EMBL" id="CP049055">
    <property type="protein sequence ID" value="QII11546.1"/>
    <property type="molecule type" value="Genomic_DNA"/>
</dbReference>
<reference evidence="1 2" key="1">
    <citation type="submission" date="2020-02" db="EMBL/GenBank/DDBJ databases">
        <title>Newly sequenced genome of strain CSTR1 showed variability in Candidatus Kuenenia stuttgartiensis genomes.</title>
        <authorList>
            <person name="Ding C."/>
            <person name="Adrian L."/>
        </authorList>
    </citation>
    <scope>NUCLEOTIDE SEQUENCE [LARGE SCALE GENOMIC DNA]</scope>
    <source>
        <strain evidence="1 2">CSTR1</strain>
    </source>
</reference>